<keyword evidence="1" id="KW-0472">Membrane</keyword>
<dbReference type="SUPFAM" id="SSF56672">
    <property type="entry name" value="DNA/RNA polymerases"/>
    <property type="match status" value="1"/>
</dbReference>
<keyword evidence="4" id="KW-1185">Reference proteome</keyword>
<evidence type="ECO:0000313" key="3">
    <source>
        <dbReference type="EMBL" id="WOK99874.1"/>
    </source>
</evidence>
<evidence type="ECO:0000259" key="2">
    <source>
        <dbReference type="Pfam" id="PF00078"/>
    </source>
</evidence>
<sequence length="154" mass="17240">MSLALRLGEGVPFVVTSATSLGLGLGAINRWSGVSRARKRKHISLTSSIIIVFTKIMATPLKEYMDGLIDNTQTAFLSGRCTLNSYMVVNEIIHLCKRRKESPLVVKLDMAKGFDRVSWSFLVDLLRWQGFPDAWVWWITAILNSSESIGHSIK</sequence>
<accession>A0AAQ3K0N9</accession>
<dbReference type="Pfam" id="PF00078">
    <property type="entry name" value="RVT_1"/>
    <property type="match status" value="1"/>
</dbReference>
<organism evidence="3 4">
    <name type="scientific">Canna indica</name>
    <name type="common">Indian-shot</name>
    <dbReference type="NCBI Taxonomy" id="4628"/>
    <lineage>
        <taxon>Eukaryota</taxon>
        <taxon>Viridiplantae</taxon>
        <taxon>Streptophyta</taxon>
        <taxon>Embryophyta</taxon>
        <taxon>Tracheophyta</taxon>
        <taxon>Spermatophyta</taxon>
        <taxon>Magnoliopsida</taxon>
        <taxon>Liliopsida</taxon>
        <taxon>Zingiberales</taxon>
        <taxon>Cannaceae</taxon>
        <taxon>Canna</taxon>
    </lineage>
</organism>
<keyword evidence="1" id="KW-1133">Transmembrane helix</keyword>
<evidence type="ECO:0000256" key="1">
    <source>
        <dbReference type="SAM" id="Phobius"/>
    </source>
</evidence>
<keyword evidence="1" id="KW-0812">Transmembrane</keyword>
<feature type="domain" description="Reverse transcriptase" evidence="2">
    <location>
        <begin position="39"/>
        <end position="143"/>
    </location>
</feature>
<name>A0AAQ3K0N9_9LILI</name>
<gene>
    <name evidence="3" type="ORF">Cni_G08586</name>
</gene>
<evidence type="ECO:0000313" key="4">
    <source>
        <dbReference type="Proteomes" id="UP001327560"/>
    </source>
</evidence>
<proteinExistence type="predicted"/>
<feature type="transmembrane region" description="Helical" evidence="1">
    <location>
        <begin position="12"/>
        <end position="31"/>
    </location>
</feature>
<dbReference type="AlphaFoldDB" id="A0AAQ3K0N9"/>
<dbReference type="InterPro" id="IPR000477">
    <property type="entry name" value="RT_dom"/>
</dbReference>
<dbReference type="InterPro" id="IPR043502">
    <property type="entry name" value="DNA/RNA_pol_sf"/>
</dbReference>
<reference evidence="3 4" key="1">
    <citation type="submission" date="2023-10" db="EMBL/GenBank/DDBJ databases">
        <title>Chromosome-scale genome assembly provides insights into flower coloration mechanisms of Canna indica.</title>
        <authorList>
            <person name="Li C."/>
        </authorList>
    </citation>
    <scope>NUCLEOTIDE SEQUENCE [LARGE SCALE GENOMIC DNA]</scope>
    <source>
        <tissue evidence="3">Flower</tissue>
    </source>
</reference>
<protein>
    <recommendedName>
        <fullName evidence="2">Reverse transcriptase domain-containing protein</fullName>
    </recommendedName>
</protein>
<dbReference type="Proteomes" id="UP001327560">
    <property type="component" value="Chromosome 3"/>
</dbReference>
<dbReference type="EMBL" id="CP136892">
    <property type="protein sequence ID" value="WOK99874.1"/>
    <property type="molecule type" value="Genomic_DNA"/>
</dbReference>